<organism evidence="2 3">
    <name type="scientific">Trypanosoma theileri</name>
    <dbReference type="NCBI Taxonomy" id="67003"/>
    <lineage>
        <taxon>Eukaryota</taxon>
        <taxon>Discoba</taxon>
        <taxon>Euglenozoa</taxon>
        <taxon>Kinetoplastea</taxon>
        <taxon>Metakinetoplastina</taxon>
        <taxon>Trypanosomatida</taxon>
        <taxon>Trypanosomatidae</taxon>
        <taxon>Trypanosoma</taxon>
    </lineage>
</organism>
<comment type="caution">
    <text evidence="2">The sequence shown here is derived from an EMBL/GenBank/DDBJ whole genome shotgun (WGS) entry which is preliminary data.</text>
</comment>
<dbReference type="EMBL" id="NBCO01000035">
    <property type="protein sequence ID" value="ORC85443.1"/>
    <property type="molecule type" value="Genomic_DNA"/>
</dbReference>
<feature type="compositionally biased region" description="Basic and acidic residues" evidence="1">
    <location>
        <begin position="338"/>
        <end position="348"/>
    </location>
</feature>
<gene>
    <name evidence="2" type="ORF">TM35_000351870</name>
</gene>
<accession>A0A1X0NLU5</accession>
<name>A0A1X0NLU5_9TRYP</name>
<dbReference type="Proteomes" id="UP000192257">
    <property type="component" value="Unassembled WGS sequence"/>
</dbReference>
<proteinExistence type="predicted"/>
<protein>
    <submittedName>
        <fullName evidence="2">Uncharacterized protein</fullName>
    </submittedName>
</protein>
<dbReference type="RefSeq" id="XP_028879509.1">
    <property type="nucleotide sequence ID" value="XM_029029240.1"/>
</dbReference>
<keyword evidence="3" id="KW-1185">Reference proteome</keyword>
<evidence type="ECO:0000256" key="1">
    <source>
        <dbReference type="SAM" id="MobiDB-lite"/>
    </source>
</evidence>
<feature type="region of interest" description="Disordered" evidence="1">
    <location>
        <begin position="293"/>
        <end position="348"/>
    </location>
</feature>
<dbReference type="VEuPathDB" id="TriTrypDB:TM35_000351870"/>
<dbReference type="AlphaFoldDB" id="A0A1X0NLU5"/>
<dbReference type="OrthoDB" id="267740at2759"/>
<evidence type="ECO:0000313" key="2">
    <source>
        <dbReference type="EMBL" id="ORC85443.1"/>
    </source>
</evidence>
<reference evidence="2 3" key="1">
    <citation type="submission" date="2017-03" db="EMBL/GenBank/DDBJ databases">
        <title>An alternative strategy for trypanosome survival in the mammalian bloodstream revealed through genome and transcriptome analysis of the ubiquitous bovine parasite Trypanosoma (Megatrypanum) theileri.</title>
        <authorList>
            <person name="Kelly S."/>
            <person name="Ivens A."/>
            <person name="Mott A."/>
            <person name="O'Neill E."/>
            <person name="Emms D."/>
            <person name="Macleod O."/>
            <person name="Voorheis P."/>
            <person name="Matthews J."/>
            <person name="Matthews K."/>
            <person name="Carrington M."/>
        </authorList>
    </citation>
    <scope>NUCLEOTIDE SEQUENCE [LARGE SCALE GENOMIC DNA]</scope>
    <source>
        <strain evidence="2">Edinburgh</strain>
    </source>
</reference>
<feature type="compositionally biased region" description="Polar residues" evidence="1">
    <location>
        <begin position="308"/>
        <end position="332"/>
    </location>
</feature>
<dbReference type="GeneID" id="39989020"/>
<evidence type="ECO:0000313" key="3">
    <source>
        <dbReference type="Proteomes" id="UP000192257"/>
    </source>
</evidence>
<sequence length="519" mass="54963">MIGPSPSTVPKGTAVRISASPATAADECPPTPALTTATATATSSTAAVEAVEGWRAACQAVCTRSSSLGITRALTAPTPTAVSAKTVITREQQMFPSAPACVQRTSPGRMTTIQSDLTTSGRAESTLNVPQQQIDSSRTIDFSLGGMTSFHAAPQLTSSAITNSLSADENSLRASLSRRGLSVHAAPFQPRSVTELSTLSSTLEIPELGDLTSLRDVQLLQKESTGSIVTSSASVQQPGIRTTTLEFPRTPLARETPRLRLSVTLGACSGVAAVRSPSSSSIGVAGVASACGGESQQRSTPLYPLSPSFPNHQQQRPVPTTGPSVTSNSSGSIVCPPDVKDDTGSDNVRHLRVPFTDAEAMDEAAMLHLLRGSSDSSSGEEDDDDEDVVYMTQQQQQQQVFELATVLPTNFEVYHCAGGYWDLEGPRATTRRFLRRRPSSTASITINAHGAASSTCVPGNGVFTDRAGSAYADDDDDDDYDDDLWEMNSSAYADSLDEAQVEWIEEQLRAKENPEGFFF</sequence>